<evidence type="ECO:0000313" key="4">
    <source>
        <dbReference type="Proteomes" id="UP000015101"/>
    </source>
</evidence>
<reference evidence="3" key="3">
    <citation type="submission" date="2015-06" db="UniProtKB">
        <authorList>
            <consortium name="EnsemblMetazoa"/>
        </authorList>
    </citation>
    <scope>IDENTIFICATION</scope>
</reference>
<dbReference type="KEGG" id="hro:HELRODRAFT_161477"/>
<name>T1ERI5_HELRO</name>
<dbReference type="GeneID" id="20199185"/>
<organism evidence="3 4">
    <name type="scientific">Helobdella robusta</name>
    <name type="common">Californian leech</name>
    <dbReference type="NCBI Taxonomy" id="6412"/>
    <lineage>
        <taxon>Eukaryota</taxon>
        <taxon>Metazoa</taxon>
        <taxon>Spiralia</taxon>
        <taxon>Lophotrochozoa</taxon>
        <taxon>Annelida</taxon>
        <taxon>Clitellata</taxon>
        <taxon>Hirudinea</taxon>
        <taxon>Rhynchobdellida</taxon>
        <taxon>Glossiphoniidae</taxon>
        <taxon>Helobdella</taxon>
    </lineage>
</organism>
<dbReference type="RefSeq" id="XP_009019641.1">
    <property type="nucleotide sequence ID" value="XM_009021393.1"/>
</dbReference>
<reference evidence="4" key="1">
    <citation type="submission" date="2012-12" db="EMBL/GenBank/DDBJ databases">
        <authorList>
            <person name="Hellsten U."/>
            <person name="Grimwood J."/>
            <person name="Chapman J.A."/>
            <person name="Shapiro H."/>
            <person name="Aerts A."/>
            <person name="Otillar R.P."/>
            <person name="Terry A.Y."/>
            <person name="Boore J.L."/>
            <person name="Simakov O."/>
            <person name="Marletaz F."/>
            <person name="Cho S.-J."/>
            <person name="Edsinger-Gonzales E."/>
            <person name="Havlak P."/>
            <person name="Kuo D.-H."/>
            <person name="Larsson T."/>
            <person name="Lv J."/>
            <person name="Arendt D."/>
            <person name="Savage R."/>
            <person name="Osoegawa K."/>
            <person name="de Jong P."/>
            <person name="Lindberg D.R."/>
            <person name="Seaver E.C."/>
            <person name="Weisblat D.A."/>
            <person name="Putnam N.H."/>
            <person name="Grigoriev I.V."/>
            <person name="Rokhsar D.S."/>
        </authorList>
    </citation>
    <scope>NUCLEOTIDE SEQUENCE</scope>
</reference>
<gene>
    <name evidence="3" type="primary">20199185</name>
    <name evidence="2" type="ORF">HELRODRAFT_161477</name>
</gene>
<dbReference type="AlphaFoldDB" id="T1ERI5"/>
<dbReference type="EMBL" id="AMQM01000828">
    <property type="status" value="NOT_ANNOTATED_CDS"/>
    <property type="molecule type" value="Genomic_DNA"/>
</dbReference>
<dbReference type="HOGENOM" id="CLU_1157510_0_0_1"/>
<dbReference type="Proteomes" id="UP000015101">
    <property type="component" value="Unassembled WGS sequence"/>
</dbReference>
<evidence type="ECO:0000313" key="2">
    <source>
        <dbReference type="EMBL" id="ESO02233.1"/>
    </source>
</evidence>
<feature type="compositionally biased region" description="Basic and acidic residues" evidence="1">
    <location>
        <begin position="179"/>
        <end position="188"/>
    </location>
</feature>
<dbReference type="STRING" id="6412.T1ERI5"/>
<proteinExistence type="predicted"/>
<feature type="compositionally biased region" description="Low complexity" evidence="1">
    <location>
        <begin position="189"/>
        <end position="200"/>
    </location>
</feature>
<feature type="compositionally biased region" description="Polar residues" evidence="1">
    <location>
        <begin position="21"/>
        <end position="42"/>
    </location>
</feature>
<evidence type="ECO:0000313" key="3">
    <source>
        <dbReference type="EnsemblMetazoa" id="HelroP161477"/>
    </source>
</evidence>
<keyword evidence="4" id="KW-1185">Reference proteome</keyword>
<dbReference type="EMBL" id="KB096742">
    <property type="protein sequence ID" value="ESO02233.1"/>
    <property type="molecule type" value="Genomic_DNA"/>
</dbReference>
<accession>T1ERI5</accession>
<protein>
    <submittedName>
        <fullName evidence="2 3">Uncharacterized protein</fullName>
    </submittedName>
</protein>
<reference evidence="2 4" key="2">
    <citation type="journal article" date="2013" name="Nature">
        <title>Insights into bilaterian evolution from three spiralian genomes.</title>
        <authorList>
            <person name="Simakov O."/>
            <person name="Marletaz F."/>
            <person name="Cho S.J."/>
            <person name="Edsinger-Gonzales E."/>
            <person name="Havlak P."/>
            <person name="Hellsten U."/>
            <person name="Kuo D.H."/>
            <person name="Larsson T."/>
            <person name="Lv J."/>
            <person name="Arendt D."/>
            <person name="Savage R."/>
            <person name="Osoegawa K."/>
            <person name="de Jong P."/>
            <person name="Grimwood J."/>
            <person name="Chapman J.A."/>
            <person name="Shapiro H."/>
            <person name="Aerts A."/>
            <person name="Otillar R.P."/>
            <person name="Terry A.Y."/>
            <person name="Boore J.L."/>
            <person name="Grigoriev I.V."/>
            <person name="Lindberg D.R."/>
            <person name="Seaver E.C."/>
            <person name="Weisblat D.A."/>
            <person name="Putnam N.H."/>
            <person name="Rokhsar D.S."/>
        </authorList>
    </citation>
    <scope>NUCLEOTIDE SEQUENCE</scope>
</reference>
<feature type="region of interest" description="Disordered" evidence="1">
    <location>
        <begin position="1"/>
        <end position="44"/>
    </location>
</feature>
<dbReference type="CTD" id="20199185"/>
<evidence type="ECO:0000256" key="1">
    <source>
        <dbReference type="SAM" id="MobiDB-lite"/>
    </source>
</evidence>
<dbReference type="InParanoid" id="T1ERI5"/>
<sequence>MEMSVIKPTQPQPFQPKTFKNVTATTSSPAGKKTTTTKSPHFNASVPRDVELADNSENGSHREMAIDCPLNFVEFKKEPPRYPRPLSLIQNTSLLNNGNNPNSIIIIPNQNNKGDADFNYENEMPSSVSFVSSKNEGGTQMQQNKMKKYKEDLQKRKEHEEKIQKEQEFLRTSLRGSKKLLELKEPKNKPSTSSGTPGSSAVPGIFNPNYVSEEELNRSRLKPTLISNQIGIFNNSLNVL</sequence>
<dbReference type="EnsemblMetazoa" id="HelroT161477">
    <property type="protein sequence ID" value="HelroP161477"/>
    <property type="gene ID" value="HelroG161477"/>
</dbReference>
<feature type="region of interest" description="Disordered" evidence="1">
    <location>
        <begin position="177"/>
        <end position="206"/>
    </location>
</feature>